<feature type="compositionally biased region" description="Basic and acidic residues" evidence="7">
    <location>
        <begin position="486"/>
        <end position="495"/>
    </location>
</feature>
<dbReference type="Pfam" id="PF11951">
    <property type="entry name" value="Fungal_trans_2"/>
    <property type="match status" value="1"/>
</dbReference>
<keyword evidence="3" id="KW-0805">Transcription regulation</keyword>
<dbReference type="InterPro" id="IPR021858">
    <property type="entry name" value="Fun_TF"/>
</dbReference>
<evidence type="ECO:0000256" key="4">
    <source>
        <dbReference type="ARBA" id="ARBA00023125"/>
    </source>
</evidence>
<dbReference type="GO" id="GO:0000976">
    <property type="term" value="F:transcription cis-regulatory region binding"/>
    <property type="evidence" value="ECO:0007669"/>
    <property type="project" value="TreeGrafter"/>
</dbReference>
<feature type="region of interest" description="Disordered" evidence="7">
    <location>
        <begin position="486"/>
        <end position="505"/>
    </location>
</feature>
<evidence type="ECO:0000313" key="8">
    <source>
        <dbReference type="EMBL" id="KAK0614565.1"/>
    </source>
</evidence>
<evidence type="ECO:0000313" key="9">
    <source>
        <dbReference type="Proteomes" id="UP001175000"/>
    </source>
</evidence>
<organism evidence="8 9">
    <name type="scientific">Immersiella caudata</name>
    <dbReference type="NCBI Taxonomy" id="314043"/>
    <lineage>
        <taxon>Eukaryota</taxon>
        <taxon>Fungi</taxon>
        <taxon>Dikarya</taxon>
        <taxon>Ascomycota</taxon>
        <taxon>Pezizomycotina</taxon>
        <taxon>Sordariomycetes</taxon>
        <taxon>Sordariomycetidae</taxon>
        <taxon>Sordariales</taxon>
        <taxon>Lasiosphaeriaceae</taxon>
        <taxon>Immersiella</taxon>
    </lineage>
</organism>
<feature type="compositionally biased region" description="Basic residues" evidence="7">
    <location>
        <begin position="496"/>
        <end position="505"/>
    </location>
</feature>
<keyword evidence="4" id="KW-0238">DNA-binding</keyword>
<dbReference type="PANTHER" id="PTHR37534">
    <property type="entry name" value="TRANSCRIPTIONAL ACTIVATOR PROTEIN UGA3"/>
    <property type="match status" value="1"/>
</dbReference>
<keyword evidence="6" id="KW-0539">Nucleus</keyword>
<reference evidence="8" key="1">
    <citation type="submission" date="2023-06" db="EMBL/GenBank/DDBJ databases">
        <title>Genome-scale phylogeny and comparative genomics of the fungal order Sordariales.</title>
        <authorList>
            <consortium name="Lawrence Berkeley National Laboratory"/>
            <person name="Hensen N."/>
            <person name="Bonometti L."/>
            <person name="Westerberg I."/>
            <person name="Brannstrom I.O."/>
            <person name="Guillou S."/>
            <person name="Cros-Aarteil S."/>
            <person name="Calhoun S."/>
            <person name="Haridas S."/>
            <person name="Kuo A."/>
            <person name="Mondo S."/>
            <person name="Pangilinan J."/>
            <person name="Riley R."/>
            <person name="Labutti K."/>
            <person name="Andreopoulos B."/>
            <person name="Lipzen A."/>
            <person name="Chen C."/>
            <person name="Yanf M."/>
            <person name="Daum C."/>
            <person name="Ng V."/>
            <person name="Clum A."/>
            <person name="Steindorff A."/>
            <person name="Ohm R."/>
            <person name="Martin F."/>
            <person name="Silar P."/>
            <person name="Natvig D."/>
            <person name="Lalanne C."/>
            <person name="Gautier V."/>
            <person name="Ament-Velasquez S.L."/>
            <person name="Kruys A."/>
            <person name="Hutchinson M.I."/>
            <person name="Powell A.J."/>
            <person name="Barry K."/>
            <person name="Miller A.N."/>
            <person name="Grigoriev I.V."/>
            <person name="Debuchy R."/>
            <person name="Gladieux P."/>
            <person name="Thoren M.H."/>
            <person name="Johannesson H."/>
        </authorList>
    </citation>
    <scope>NUCLEOTIDE SEQUENCE</scope>
    <source>
        <strain evidence="8">CBS 606.72</strain>
    </source>
</reference>
<evidence type="ECO:0000256" key="3">
    <source>
        <dbReference type="ARBA" id="ARBA00023015"/>
    </source>
</evidence>
<keyword evidence="2" id="KW-0862">Zinc</keyword>
<evidence type="ECO:0000256" key="5">
    <source>
        <dbReference type="ARBA" id="ARBA00023163"/>
    </source>
</evidence>
<feature type="compositionally biased region" description="Polar residues" evidence="7">
    <location>
        <begin position="102"/>
        <end position="112"/>
    </location>
</feature>
<dbReference type="GO" id="GO:0005634">
    <property type="term" value="C:nucleus"/>
    <property type="evidence" value="ECO:0007669"/>
    <property type="project" value="UniProtKB-SubCell"/>
</dbReference>
<dbReference type="PANTHER" id="PTHR37534:SF2">
    <property type="entry name" value="N-ACETYLTRANSFERASE DOMAIN-CONTAINING PROTEIN"/>
    <property type="match status" value="1"/>
</dbReference>
<feature type="region of interest" description="Disordered" evidence="7">
    <location>
        <begin position="87"/>
        <end position="139"/>
    </location>
</feature>
<evidence type="ECO:0000256" key="2">
    <source>
        <dbReference type="ARBA" id="ARBA00022833"/>
    </source>
</evidence>
<dbReference type="EMBL" id="JAULSU010000006">
    <property type="protein sequence ID" value="KAK0614565.1"/>
    <property type="molecule type" value="Genomic_DNA"/>
</dbReference>
<proteinExistence type="predicted"/>
<protein>
    <submittedName>
        <fullName evidence="8">Uncharacterized protein</fullName>
    </submittedName>
</protein>
<keyword evidence="9" id="KW-1185">Reference proteome</keyword>
<keyword evidence="5" id="KW-0804">Transcription</keyword>
<sequence length="505" mass="56701">TVGSSTSNVGVAKLSPGCPSCFAADRPLAGDRVTPTCGRCSAARRECRRTTLKIRAAKNTFPKKQKWVKTPIRLEFVDETRAVIKDARNQHSDDEADAPIESPNTSEATSSRGRLISAGATPSPCLSAGPRGSPTDRSLTGPRLLPLANARDAQLFIHFVRNLASWLDLCDGDRSFETIIPQRASASEILMSAILSLASAHLVNTRTPTAIQINPFDVIGYHRLCIKLLHPSLEEHKFDEDVFAATIIMRVWEEINGKLQTDSFPTDHGYMLSIHRVAEMAEIEPGSLSAASFWVGLRQEIYVAVIKKEMVRMPPVPSLMRSLAGEGDDFTWANRAVVLCAEVLNYCYDHAKMKDRSRWDSLCAQCKHWAQSRPAAFTGVHQQDADTHRFPEIWYHRGCHVIGMQHYLLAELYLARYDPREHHNMAAQKTHIQALVRRICGIGLGNQWTPPSMFTACMAIAAFEDWFESLRDCDAMLDILEKTEKNHSRPTEAVRRKMKSRRWRP</sequence>
<dbReference type="GO" id="GO:0003700">
    <property type="term" value="F:DNA-binding transcription factor activity"/>
    <property type="evidence" value="ECO:0007669"/>
    <property type="project" value="TreeGrafter"/>
</dbReference>
<accession>A0AA39WFT3</accession>
<comment type="caution">
    <text evidence="8">The sequence shown here is derived from an EMBL/GenBank/DDBJ whole genome shotgun (WGS) entry which is preliminary data.</text>
</comment>
<evidence type="ECO:0000256" key="7">
    <source>
        <dbReference type="SAM" id="MobiDB-lite"/>
    </source>
</evidence>
<feature type="non-terminal residue" evidence="8">
    <location>
        <position position="1"/>
    </location>
</feature>
<dbReference type="AlphaFoldDB" id="A0AA39WFT3"/>
<evidence type="ECO:0000256" key="1">
    <source>
        <dbReference type="ARBA" id="ARBA00004123"/>
    </source>
</evidence>
<name>A0AA39WFT3_9PEZI</name>
<comment type="subcellular location">
    <subcellularLocation>
        <location evidence="1">Nucleus</location>
    </subcellularLocation>
</comment>
<dbReference type="GO" id="GO:0045944">
    <property type="term" value="P:positive regulation of transcription by RNA polymerase II"/>
    <property type="evidence" value="ECO:0007669"/>
    <property type="project" value="TreeGrafter"/>
</dbReference>
<evidence type="ECO:0000256" key="6">
    <source>
        <dbReference type="ARBA" id="ARBA00023242"/>
    </source>
</evidence>
<gene>
    <name evidence="8" type="ORF">B0T14DRAFT_438032</name>
</gene>
<dbReference type="Proteomes" id="UP001175000">
    <property type="component" value="Unassembled WGS sequence"/>
</dbReference>